<dbReference type="Proteomes" id="UP000290289">
    <property type="component" value="Chromosome 10"/>
</dbReference>
<gene>
    <name evidence="2" type="ORF">DVH24_021965</name>
</gene>
<accession>A0A498IYB7</accession>
<sequence length="67" mass="7370">MANLVSAREMAKSGLVKSQFQSNKRTLGPRVYPRKGNVEVVDPKANKLSADTSSDMKGIHSSMLRFC</sequence>
<protein>
    <submittedName>
        <fullName evidence="2">Uncharacterized protein</fullName>
    </submittedName>
</protein>
<comment type="caution">
    <text evidence="2">The sequence shown here is derived from an EMBL/GenBank/DDBJ whole genome shotgun (WGS) entry which is preliminary data.</text>
</comment>
<feature type="compositionally biased region" description="Polar residues" evidence="1">
    <location>
        <begin position="16"/>
        <end position="25"/>
    </location>
</feature>
<evidence type="ECO:0000256" key="1">
    <source>
        <dbReference type="SAM" id="MobiDB-lite"/>
    </source>
</evidence>
<organism evidence="2 3">
    <name type="scientific">Malus domestica</name>
    <name type="common">Apple</name>
    <name type="synonym">Pyrus malus</name>
    <dbReference type="NCBI Taxonomy" id="3750"/>
    <lineage>
        <taxon>Eukaryota</taxon>
        <taxon>Viridiplantae</taxon>
        <taxon>Streptophyta</taxon>
        <taxon>Embryophyta</taxon>
        <taxon>Tracheophyta</taxon>
        <taxon>Spermatophyta</taxon>
        <taxon>Magnoliopsida</taxon>
        <taxon>eudicotyledons</taxon>
        <taxon>Gunneridae</taxon>
        <taxon>Pentapetalae</taxon>
        <taxon>rosids</taxon>
        <taxon>fabids</taxon>
        <taxon>Rosales</taxon>
        <taxon>Rosaceae</taxon>
        <taxon>Amygdaloideae</taxon>
        <taxon>Maleae</taxon>
        <taxon>Malus</taxon>
    </lineage>
</organism>
<dbReference type="AlphaFoldDB" id="A0A498IYB7"/>
<reference evidence="2 3" key="1">
    <citation type="submission" date="2018-10" db="EMBL/GenBank/DDBJ databases">
        <title>A high-quality apple genome assembly.</title>
        <authorList>
            <person name="Hu J."/>
        </authorList>
    </citation>
    <scope>NUCLEOTIDE SEQUENCE [LARGE SCALE GENOMIC DNA]</scope>
    <source>
        <strain evidence="3">cv. HFTH1</strain>
        <tissue evidence="2">Young leaf</tissue>
    </source>
</reference>
<evidence type="ECO:0000313" key="3">
    <source>
        <dbReference type="Proteomes" id="UP000290289"/>
    </source>
</evidence>
<dbReference type="EMBL" id="RDQH01000336">
    <property type="protein sequence ID" value="RXH86692.1"/>
    <property type="molecule type" value="Genomic_DNA"/>
</dbReference>
<name>A0A498IYB7_MALDO</name>
<evidence type="ECO:0000313" key="2">
    <source>
        <dbReference type="EMBL" id="RXH86692.1"/>
    </source>
</evidence>
<feature type="region of interest" description="Disordered" evidence="1">
    <location>
        <begin position="1"/>
        <end position="31"/>
    </location>
</feature>
<keyword evidence="3" id="KW-1185">Reference proteome</keyword>
<proteinExistence type="predicted"/>